<feature type="transmembrane region" description="Helical" evidence="2">
    <location>
        <begin position="270"/>
        <end position="292"/>
    </location>
</feature>
<keyword evidence="4" id="KW-1185">Reference proteome</keyword>
<evidence type="ECO:0000313" key="3">
    <source>
        <dbReference type="EMBL" id="OEU14928.1"/>
    </source>
</evidence>
<sequence>MKEWNKEELKEMTEEENRIMSITGISGSGNSSSSESESDSGAASNTIETGDNYVENNNTSLLVVAKPGKILDTYDLAEDVYAFLFVAPVGSGPFCFALYVITVKVIIYGILMGDINFLDVTGGSKSATAAKFFLIPVALSMQTDLMHSFFCMANITYCPSVLKISAYATKQKLLFSFGLRTMDGIFSLAVNFFLMLITTTTLNVFTNFAALYFLQDIDDVFYRLVELGFFGDKMEHLSTICKSITFPRRTGVDNERHYWGYFRITHLDSIMFVLVFLALLILYAAFIIYIYLQFGGFYTV</sequence>
<evidence type="ECO:0000313" key="4">
    <source>
        <dbReference type="Proteomes" id="UP000095751"/>
    </source>
</evidence>
<evidence type="ECO:0000256" key="1">
    <source>
        <dbReference type="SAM" id="MobiDB-lite"/>
    </source>
</evidence>
<dbReference type="KEGG" id="fcy:FRACYDRAFT_262141"/>
<name>A0A1E7F9T7_9STRA</name>
<dbReference type="EMBL" id="KV784360">
    <property type="protein sequence ID" value="OEU14928.1"/>
    <property type="molecule type" value="Genomic_DNA"/>
</dbReference>
<organism evidence="3 4">
    <name type="scientific">Fragilariopsis cylindrus CCMP1102</name>
    <dbReference type="NCBI Taxonomy" id="635003"/>
    <lineage>
        <taxon>Eukaryota</taxon>
        <taxon>Sar</taxon>
        <taxon>Stramenopiles</taxon>
        <taxon>Ochrophyta</taxon>
        <taxon>Bacillariophyta</taxon>
        <taxon>Bacillariophyceae</taxon>
        <taxon>Bacillariophycidae</taxon>
        <taxon>Bacillariales</taxon>
        <taxon>Bacillariaceae</taxon>
        <taxon>Fragilariopsis</taxon>
    </lineage>
</organism>
<feature type="transmembrane region" description="Helical" evidence="2">
    <location>
        <begin position="80"/>
        <end position="102"/>
    </location>
</feature>
<dbReference type="AlphaFoldDB" id="A0A1E7F9T7"/>
<protein>
    <submittedName>
        <fullName evidence="3">Uncharacterized protein</fullName>
    </submittedName>
</protein>
<keyword evidence="2" id="KW-0472">Membrane</keyword>
<evidence type="ECO:0000256" key="2">
    <source>
        <dbReference type="SAM" id="Phobius"/>
    </source>
</evidence>
<dbReference type="InParanoid" id="A0A1E7F9T7"/>
<proteinExistence type="predicted"/>
<keyword evidence="2" id="KW-0812">Transmembrane</keyword>
<feature type="region of interest" description="Disordered" evidence="1">
    <location>
        <begin position="20"/>
        <end position="51"/>
    </location>
</feature>
<gene>
    <name evidence="3" type="ORF">FRACYDRAFT_262141</name>
</gene>
<feature type="transmembrane region" description="Helical" evidence="2">
    <location>
        <begin position="188"/>
        <end position="214"/>
    </location>
</feature>
<keyword evidence="2" id="KW-1133">Transmembrane helix</keyword>
<reference evidence="3 4" key="1">
    <citation type="submission" date="2016-09" db="EMBL/GenBank/DDBJ databases">
        <title>Extensive genetic diversity and differential bi-allelic expression allows diatom success in the polar Southern Ocean.</title>
        <authorList>
            <consortium name="DOE Joint Genome Institute"/>
            <person name="Mock T."/>
            <person name="Otillar R.P."/>
            <person name="Strauss J."/>
            <person name="Dupont C."/>
            <person name="Frickenhaus S."/>
            <person name="Maumus F."/>
            <person name="Mcmullan M."/>
            <person name="Sanges R."/>
            <person name="Schmutz J."/>
            <person name="Toseland A."/>
            <person name="Valas R."/>
            <person name="Veluchamy A."/>
            <person name="Ward B.J."/>
            <person name="Allen A."/>
            <person name="Barry K."/>
            <person name="Falciatore A."/>
            <person name="Ferrante M."/>
            <person name="Fortunato A.E."/>
            <person name="Gloeckner G."/>
            <person name="Gruber A."/>
            <person name="Hipkin R."/>
            <person name="Janech M."/>
            <person name="Kroth P."/>
            <person name="Leese F."/>
            <person name="Lindquist E."/>
            <person name="Lyon B.R."/>
            <person name="Martin J."/>
            <person name="Mayer C."/>
            <person name="Parker M."/>
            <person name="Quesneville H."/>
            <person name="Raymond J."/>
            <person name="Uhlig C."/>
            <person name="Valentin K.U."/>
            <person name="Worden A.Z."/>
            <person name="Armbrust E.V."/>
            <person name="Bowler C."/>
            <person name="Green B."/>
            <person name="Moulton V."/>
            <person name="Van Oosterhout C."/>
            <person name="Grigoriev I."/>
        </authorList>
    </citation>
    <scope>NUCLEOTIDE SEQUENCE [LARGE SCALE GENOMIC DNA]</scope>
    <source>
        <strain evidence="3 4">CCMP1102</strain>
    </source>
</reference>
<feature type="transmembrane region" description="Helical" evidence="2">
    <location>
        <begin position="149"/>
        <end position="168"/>
    </location>
</feature>
<dbReference type="Proteomes" id="UP000095751">
    <property type="component" value="Unassembled WGS sequence"/>
</dbReference>
<feature type="compositionally biased region" description="Low complexity" evidence="1">
    <location>
        <begin position="21"/>
        <end position="45"/>
    </location>
</feature>
<accession>A0A1E7F9T7</accession>